<keyword evidence="3" id="KW-1185">Reference proteome</keyword>
<protein>
    <submittedName>
        <fullName evidence="1">Uncharacterized protein</fullName>
    </submittedName>
</protein>
<dbReference type="EMBL" id="CAJNOR010009995">
    <property type="protein sequence ID" value="CAF1650166.1"/>
    <property type="molecule type" value="Genomic_DNA"/>
</dbReference>
<dbReference type="AlphaFoldDB" id="A0A815SSP5"/>
<comment type="caution">
    <text evidence="1">The sequence shown here is derived from an EMBL/GenBank/DDBJ whole genome shotgun (WGS) entry which is preliminary data.</text>
</comment>
<reference evidence="1" key="1">
    <citation type="submission" date="2021-02" db="EMBL/GenBank/DDBJ databases">
        <authorList>
            <person name="Nowell W R."/>
        </authorList>
    </citation>
    <scope>NUCLEOTIDE SEQUENCE</scope>
</reference>
<organism evidence="1 4">
    <name type="scientific">Adineta ricciae</name>
    <name type="common">Rotifer</name>
    <dbReference type="NCBI Taxonomy" id="249248"/>
    <lineage>
        <taxon>Eukaryota</taxon>
        <taxon>Metazoa</taxon>
        <taxon>Spiralia</taxon>
        <taxon>Gnathifera</taxon>
        <taxon>Rotifera</taxon>
        <taxon>Eurotatoria</taxon>
        <taxon>Bdelloidea</taxon>
        <taxon>Adinetida</taxon>
        <taxon>Adinetidae</taxon>
        <taxon>Adineta</taxon>
    </lineage>
</organism>
<dbReference type="Proteomes" id="UP000663828">
    <property type="component" value="Unassembled WGS sequence"/>
</dbReference>
<dbReference type="EMBL" id="CAJNOJ010000617">
    <property type="protein sequence ID" value="CAF1497599.1"/>
    <property type="molecule type" value="Genomic_DNA"/>
</dbReference>
<proteinExistence type="predicted"/>
<sequence length="89" mass="10295">MNQIEDLMENSIDLHPILLIDYAQLDNKNHSNFVQELDDYSNQQQIDKLHLDNPKQLFNSKELFHQKAISRGFWSVIGVDPALSSARNS</sequence>
<evidence type="ECO:0000313" key="2">
    <source>
        <dbReference type="EMBL" id="CAF1650166.1"/>
    </source>
</evidence>
<gene>
    <name evidence="1" type="ORF">EDS130_LOCUS42422</name>
    <name evidence="2" type="ORF">XAT740_LOCUS54820</name>
</gene>
<evidence type="ECO:0000313" key="1">
    <source>
        <dbReference type="EMBL" id="CAF1497599.1"/>
    </source>
</evidence>
<accession>A0A815SSP5</accession>
<evidence type="ECO:0000313" key="3">
    <source>
        <dbReference type="Proteomes" id="UP000663828"/>
    </source>
</evidence>
<dbReference type="Proteomes" id="UP000663852">
    <property type="component" value="Unassembled WGS sequence"/>
</dbReference>
<name>A0A815SSP5_ADIRI</name>
<evidence type="ECO:0000313" key="4">
    <source>
        <dbReference type="Proteomes" id="UP000663852"/>
    </source>
</evidence>